<organism evidence="1 2">
    <name type="scientific">Tessaracoccus flavescens</name>
    <dbReference type="NCBI Taxonomy" id="399497"/>
    <lineage>
        <taxon>Bacteria</taxon>
        <taxon>Bacillati</taxon>
        <taxon>Actinomycetota</taxon>
        <taxon>Actinomycetes</taxon>
        <taxon>Propionibacteriales</taxon>
        <taxon>Propionibacteriaceae</taxon>
        <taxon>Tessaracoccus</taxon>
    </lineage>
</organism>
<dbReference type="AlphaFoldDB" id="A0A1Q2CUK4"/>
<evidence type="ECO:0000313" key="1">
    <source>
        <dbReference type="EMBL" id="AQP49781.1"/>
    </source>
</evidence>
<reference evidence="1 2" key="1">
    <citation type="journal article" date="2008" name="Int. J. Syst. Evol. Microbiol.">
        <title>Tessaracoccus flavescens sp. nov., isolated from marine sediment.</title>
        <authorList>
            <person name="Lee D.W."/>
            <person name="Lee S.D."/>
        </authorList>
    </citation>
    <scope>NUCLEOTIDE SEQUENCE [LARGE SCALE GENOMIC DNA]</scope>
    <source>
        <strain evidence="1 2">SST-39T</strain>
    </source>
</reference>
<proteinExistence type="predicted"/>
<dbReference type="EMBL" id="CP019607">
    <property type="protein sequence ID" value="AQP49781.1"/>
    <property type="molecule type" value="Genomic_DNA"/>
</dbReference>
<keyword evidence="2" id="KW-1185">Reference proteome</keyword>
<sequence>MGFITQGDDGPGNIAHDAVAARLDDLAERFGQRLARLERAGLPVADSSDFWLRLTLVDGDDEVIGFPWYDTLAEIDHFLVHVLQGVNSGDSWFDEDQGWELHTWFTASSLHLREAVTGVNVVTEREPFTLRAAALREEVPEAIALLAGRLGSDPWTGAR</sequence>
<dbReference type="STRING" id="399497.BW733_01985"/>
<gene>
    <name evidence="1" type="ORF">BW733_01985</name>
</gene>
<accession>A0A1Q2CUK4</accession>
<name>A0A1Q2CUK4_9ACTN</name>
<dbReference type="Proteomes" id="UP000188235">
    <property type="component" value="Chromosome"/>
</dbReference>
<dbReference type="KEGG" id="tfa:BW733_01985"/>
<evidence type="ECO:0000313" key="2">
    <source>
        <dbReference type="Proteomes" id="UP000188235"/>
    </source>
</evidence>
<protein>
    <submittedName>
        <fullName evidence="1">Uncharacterized protein</fullName>
    </submittedName>
</protein>